<evidence type="ECO:0000256" key="1">
    <source>
        <dbReference type="ARBA" id="ARBA00006541"/>
    </source>
</evidence>
<dbReference type="Proteomes" id="UP000663870">
    <property type="component" value="Unassembled WGS sequence"/>
</dbReference>
<evidence type="ECO:0000259" key="5">
    <source>
        <dbReference type="Pfam" id="PF01232"/>
    </source>
</evidence>
<comment type="caution">
    <text evidence="8">The sequence shown here is derived from an EMBL/GenBank/DDBJ whole genome shotgun (WGS) entry which is preliminary data.</text>
</comment>
<comment type="similarity">
    <text evidence="1">Belongs to the mannitol dehydrogenase family.</text>
</comment>
<organism evidence="8 9">
    <name type="scientific">Rotaria sordida</name>
    <dbReference type="NCBI Taxonomy" id="392033"/>
    <lineage>
        <taxon>Eukaryota</taxon>
        <taxon>Metazoa</taxon>
        <taxon>Spiralia</taxon>
        <taxon>Gnathifera</taxon>
        <taxon>Rotifera</taxon>
        <taxon>Eurotatoria</taxon>
        <taxon>Bdelloidea</taxon>
        <taxon>Philodinida</taxon>
        <taxon>Philodinidae</taxon>
        <taxon>Rotaria</taxon>
    </lineage>
</organism>
<feature type="domain" description="Mannitol dehydrogenase C-terminal" evidence="6">
    <location>
        <begin position="294"/>
        <end position="482"/>
    </location>
</feature>
<evidence type="ECO:0000313" key="9">
    <source>
        <dbReference type="Proteomes" id="UP000663870"/>
    </source>
</evidence>
<dbReference type="SUPFAM" id="SSF48179">
    <property type="entry name" value="6-phosphogluconate dehydrogenase C-terminal domain-like"/>
    <property type="match status" value="1"/>
</dbReference>
<comment type="catalytic activity">
    <reaction evidence="4">
        <text>D-mannitol + NAD(+) = D-fructose + NADH + H(+)</text>
        <dbReference type="Rhea" id="RHEA:12084"/>
        <dbReference type="ChEBI" id="CHEBI:15378"/>
        <dbReference type="ChEBI" id="CHEBI:16899"/>
        <dbReference type="ChEBI" id="CHEBI:37721"/>
        <dbReference type="ChEBI" id="CHEBI:57540"/>
        <dbReference type="ChEBI" id="CHEBI:57945"/>
        <dbReference type="EC" id="1.1.1.67"/>
    </reaction>
</comment>
<dbReference type="PANTHER" id="PTHR43362:SF1">
    <property type="entry name" value="MANNITOL DEHYDROGENASE 2-RELATED"/>
    <property type="match status" value="1"/>
</dbReference>
<dbReference type="Proteomes" id="UP000663854">
    <property type="component" value="Unassembled WGS sequence"/>
</dbReference>
<feature type="domain" description="Mannitol dehydrogenase N-terminal" evidence="5">
    <location>
        <begin position="35"/>
        <end position="280"/>
    </location>
</feature>
<dbReference type="AlphaFoldDB" id="A0A816C4U2"/>
<dbReference type="InterPro" id="IPR013131">
    <property type="entry name" value="Mannitol_DH_N"/>
</dbReference>
<accession>A0A816C4U2</accession>
<proteinExistence type="inferred from homology"/>
<dbReference type="GO" id="GO:0046029">
    <property type="term" value="F:mannitol dehydrogenase activity"/>
    <property type="evidence" value="ECO:0007669"/>
    <property type="project" value="TreeGrafter"/>
</dbReference>
<evidence type="ECO:0000256" key="2">
    <source>
        <dbReference type="ARBA" id="ARBA00023002"/>
    </source>
</evidence>
<dbReference type="PRINTS" id="PR00084">
    <property type="entry name" value="MTLDHDRGNASE"/>
</dbReference>
<evidence type="ECO:0000256" key="3">
    <source>
        <dbReference type="ARBA" id="ARBA00038970"/>
    </source>
</evidence>
<dbReference type="Gene3D" id="3.40.50.720">
    <property type="entry name" value="NAD(P)-binding Rossmann-like Domain"/>
    <property type="match status" value="1"/>
</dbReference>
<keyword evidence="9" id="KW-1185">Reference proteome</keyword>
<reference evidence="8" key="1">
    <citation type="submission" date="2021-02" db="EMBL/GenBank/DDBJ databases">
        <authorList>
            <person name="Nowell W R."/>
        </authorList>
    </citation>
    <scope>NUCLEOTIDE SEQUENCE</scope>
</reference>
<dbReference type="EC" id="1.1.1.67" evidence="3"/>
<dbReference type="SUPFAM" id="SSF51735">
    <property type="entry name" value="NAD(P)-binding Rossmann-fold domains"/>
    <property type="match status" value="1"/>
</dbReference>
<evidence type="ECO:0000313" key="7">
    <source>
        <dbReference type="EMBL" id="CAF1388837.1"/>
    </source>
</evidence>
<evidence type="ECO:0000313" key="8">
    <source>
        <dbReference type="EMBL" id="CAF1619430.1"/>
    </source>
</evidence>
<evidence type="ECO:0000259" key="6">
    <source>
        <dbReference type="Pfam" id="PF08125"/>
    </source>
</evidence>
<evidence type="ECO:0000256" key="4">
    <source>
        <dbReference type="ARBA" id="ARBA00047733"/>
    </source>
</evidence>
<dbReference type="InterPro" id="IPR013118">
    <property type="entry name" value="Mannitol_DH_C"/>
</dbReference>
<dbReference type="EMBL" id="CAJNOH010005083">
    <property type="protein sequence ID" value="CAF1388837.1"/>
    <property type="molecule type" value="Genomic_DNA"/>
</dbReference>
<dbReference type="GO" id="GO:0050086">
    <property type="term" value="F:mannitol 2-dehydrogenase activity"/>
    <property type="evidence" value="ECO:0007669"/>
    <property type="project" value="UniProtKB-EC"/>
</dbReference>
<dbReference type="InterPro" id="IPR050988">
    <property type="entry name" value="Mannitol_DH/Oxidoreductase"/>
</dbReference>
<keyword evidence="2" id="KW-0560">Oxidoreductase</keyword>
<sequence>MTTNIVLGQLIVNRPKCEAARTHLPSYDRNQLKHGIVHLSVGNFVCSHLAYYMDILASEHKQTDWGIVGIGVRSFDKTKSRIMKAQNGLYTLVTKGNDENDVNVRIIGSLIDYIHASDEPENALSILVHPNTKILSMTITASGYDLDMNNVDIQHDLKNSDKPRTIFGFIVHALDARRRANEKPFTVMSCDNVQRNGEVIKRCVLQFAKGLNNTQLIEYIETQVTFPSSMVDRITLATTDADRKYVRLHYGISDGWPVISEAFVQWVIEDSFCNGRPPLELLSSSPYNVLLTEHVEAYGNMKIHLLNASHISMCYLGHLMGYTYIYEIMLDKYSKIYIKQLMNVEVTPILPPVPGIDLEQYKRTLIERFSNPNIKDTAVRVCRNGASKFSKFVVPIIVEQLKRGNNPHFCALSVGAWIRYLSGFDEQNKPIILQDTLAVELKLSELAAKTRPDVKEILSTNQIFDDLAKYPQFIEAVERVVQLLYEIGSKETLKRWVNEAPYQNIIN</sequence>
<dbReference type="Pfam" id="PF01232">
    <property type="entry name" value="Mannitol_dh"/>
    <property type="match status" value="1"/>
</dbReference>
<dbReference type="PANTHER" id="PTHR43362">
    <property type="entry name" value="MANNITOL DEHYDROGENASE DSF1-RELATED"/>
    <property type="match status" value="1"/>
</dbReference>
<dbReference type="InterPro" id="IPR000669">
    <property type="entry name" value="Mannitol_DH"/>
</dbReference>
<dbReference type="Pfam" id="PF08125">
    <property type="entry name" value="Mannitol_dh_C"/>
    <property type="match status" value="1"/>
</dbReference>
<dbReference type="InterPro" id="IPR013328">
    <property type="entry name" value="6PGD_dom2"/>
</dbReference>
<dbReference type="InterPro" id="IPR008927">
    <property type="entry name" value="6-PGluconate_DH-like_C_sf"/>
</dbReference>
<dbReference type="EMBL" id="CAJNOL010006568">
    <property type="protein sequence ID" value="CAF1619430.1"/>
    <property type="molecule type" value="Genomic_DNA"/>
</dbReference>
<dbReference type="InterPro" id="IPR036291">
    <property type="entry name" value="NAD(P)-bd_dom_sf"/>
</dbReference>
<dbReference type="Gene3D" id="1.10.1040.10">
    <property type="entry name" value="N-(1-d-carboxylethyl)-l-norvaline Dehydrogenase, domain 2"/>
    <property type="match status" value="1"/>
</dbReference>
<gene>
    <name evidence="8" type="ORF">JXQ802_LOCUS50408</name>
    <name evidence="7" type="ORF">PYM288_LOCUS34233</name>
</gene>
<name>A0A816C4U2_9BILA</name>
<protein>
    <recommendedName>
        <fullName evidence="3">mannitol 2-dehydrogenase</fullName>
        <ecNumber evidence="3">1.1.1.67</ecNumber>
    </recommendedName>
</protein>